<organism evidence="8 9">
    <name type="scientific">Raoultibacter timonensis</name>
    <dbReference type="NCBI Taxonomy" id="1907662"/>
    <lineage>
        <taxon>Bacteria</taxon>
        <taxon>Bacillati</taxon>
        <taxon>Actinomycetota</taxon>
        <taxon>Coriobacteriia</taxon>
        <taxon>Eggerthellales</taxon>
        <taxon>Eggerthellaceae</taxon>
        <taxon>Raoultibacter</taxon>
    </lineage>
</organism>
<evidence type="ECO:0000259" key="7">
    <source>
        <dbReference type="Pfam" id="PF00890"/>
    </source>
</evidence>
<keyword evidence="6" id="KW-0732">Signal</keyword>
<dbReference type="EMBL" id="AP025564">
    <property type="protein sequence ID" value="BDE97676.1"/>
    <property type="molecule type" value="Genomic_DNA"/>
</dbReference>
<reference evidence="8 9" key="1">
    <citation type="submission" date="2022-01" db="EMBL/GenBank/DDBJ databases">
        <title>Novel bile acid biosynthetic pathways are enriched in the microbiome of centenarians.</title>
        <authorList>
            <person name="Sato Y."/>
            <person name="Atarashi K."/>
            <person name="Plichta R.D."/>
            <person name="Arai Y."/>
            <person name="Sasajima S."/>
            <person name="Kearney M.S."/>
            <person name="Suda W."/>
            <person name="Takeshita K."/>
            <person name="Sasaki T."/>
            <person name="Okamoto S."/>
            <person name="Skelly N.A."/>
            <person name="Okamura Y."/>
            <person name="Vlamakis H."/>
            <person name="Li Y."/>
            <person name="Tanoue T."/>
            <person name="Takei H."/>
            <person name="Nittono H."/>
            <person name="Narushima S."/>
            <person name="Irie J."/>
            <person name="Itoh H."/>
            <person name="Moriya K."/>
            <person name="Sugiura Y."/>
            <person name="Suematsu M."/>
            <person name="Moritoki N."/>
            <person name="Shibata S."/>
            <person name="Littman R.D."/>
            <person name="Fischbach A.M."/>
            <person name="Uwamino Y."/>
            <person name="Inoue T."/>
            <person name="Honda A."/>
            <person name="Hattori M."/>
            <person name="Murai T."/>
            <person name="Xavier J.R."/>
            <person name="Hirose N."/>
            <person name="Honda K."/>
        </authorList>
    </citation>
    <scope>NUCLEOTIDE SEQUENCE [LARGE SCALE GENOMIC DNA]</scope>
    <source>
        <strain evidence="8 9">CE91-St30</strain>
    </source>
</reference>
<dbReference type="PROSITE" id="PS51257">
    <property type="entry name" value="PROKAR_LIPOPROTEIN"/>
    <property type="match status" value="1"/>
</dbReference>
<dbReference type="PANTHER" id="PTHR43400">
    <property type="entry name" value="FUMARATE REDUCTASE"/>
    <property type="match status" value="1"/>
</dbReference>
<evidence type="ECO:0000256" key="1">
    <source>
        <dbReference type="ARBA" id="ARBA00001974"/>
    </source>
</evidence>
<evidence type="ECO:0000313" key="9">
    <source>
        <dbReference type="Proteomes" id="UP001320544"/>
    </source>
</evidence>
<feature type="domain" description="FAD-dependent oxidoreductase 2 FAD-binding" evidence="7">
    <location>
        <begin position="90"/>
        <end position="556"/>
    </location>
</feature>
<evidence type="ECO:0000256" key="3">
    <source>
        <dbReference type="ARBA" id="ARBA00022827"/>
    </source>
</evidence>
<dbReference type="Gene3D" id="3.50.50.60">
    <property type="entry name" value="FAD/NAD(P)-binding domain"/>
    <property type="match status" value="1"/>
</dbReference>
<keyword evidence="4" id="KW-0560">Oxidoreductase</keyword>
<comment type="cofactor">
    <cofactor evidence="1">
        <name>FAD</name>
        <dbReference type="ChEBI" id="CHEBI:57692"/>
    </cofactor>
</comment>
<protein>
    <submittedName>
        <fullName evidence="8">FAD-binding dehydrogenase</fullName>
    </submittedName>
</protein>
<dbReference type="SUPFAM" id="SSF56425">
    <property type="entry name" value="Succinate dehydrogenase/fumarate reductase flavoprotein, catalytic domain"/>
    <property type="match status" value="1"/>
</dbReference>
<accession>A0ABM7WMR1</accession>
<dbReference type="SUPFAM" id="SSF51905">
    <property type="entry name" value="FAD/NAD(P)-binding domain"/>
    <property type="match status" value="1"/>
</dbReference>
<dbReference type="InterPro" id="IPR003953">
    <property type="entry name" value="FAD-dep_OxRdtase_2_FAD-bd"/>
</dbReference>
<proteinExistence type="predicted"/>
<dbReference type="Gene3D" id="3.90.700.10">
    <property type="entry name" value="Succinate dehydrogenase/fumarate reductase flavoprotein, catalytic domain"/>
    <property type="match status" value="1"/>
</dbReference>
<feature type="region of interest" description="Disordered" evidence="5">
    <location>
        <begin position="36"/>
        <end position="73"/>
    </location>
</feature>
<dbReference type="InterPro" id="IPR050315">
    <property type="entry name" value="FAD-oxidoreductase_2"/>
</dbReference>
<evidence type="ECO:0000256" key="5">
    <source>
        <dbReference type="SAM" id="MobiDB-lite"/>
    </source>
</evidence>
<evidence type="ECO:0000256" key="2">
    <source>
        <dbReference type="ARBA" id="ARBA00022630"/>
    </source>
</evidence>
<name>A0ABM7WMR1_9ACTN</name>
<feature type="compositionally biased region" description="Low complexity" evidence="5">
    <location>
        <begin position="56"/>
        <end position="67"/>
    </location>
</feature>
<feature type="chain" id="PRO_5046804154" evidence="6">
    <location>
        <begin position="31"/>
        <end position="584"/>
    </location>
</feature>
<keyword evidence="9" id="KW-1185">Reference proteome</keyword>
<keyword evidence="2" id="KW-0285">Flavoprotein</keyword>
<dbReference type="InterPro" id="IPR006311">
    <property type="entry name" value="TAT_signal"/>
</dbReference>
<evidence type="ECO:0000256" key="6">
    <source>
        <dbReference type="SAM" id="SignalP"/>
    </source>
</evidence>
<dbReference type="RefSeq" id="WP_244387068.1">
    <property type="nucleotide sequence ID" value="NZ_AP025564.1"/>
</dbReference>
<dbReference type="Pfam" id="PF00890">
    <property type="entry name" value="FAD_binding_2"/>
    <property type="match status" value="1"/>
</dbReference>
<dbReference type="PROSITE" id="PS51318">
    <property type="entry name" value="TAT"/>
    <property type="match status" value="1"/>
</dbReference>
<sequence length="584" mass="62479">MMKKSENSTALSRRSFLTGAAVLGAGAAMAGLAGCSSGGDAAKPTSDDAAAKEPTAEAAGDGSASSGLQPWEVAPEPISDDQIVETIDCDIAVCGAGIAGLPGVALAAEQGANVHVLEKAGTYSTARLCTCGFNAKCQTDNGITYDRDKFITDVWKITNGSQGRMSSYGKWFDNSAPYIDWLQGVCQSVGCDIVPQQVTGFKVTNDGVGQVGANEFWATYAAMIYFVDKDGKTLADGVNVDWTGILADYATDKGVTIHYNTPAVQLVRDESGRVTSVIGENEVGEYIKINASKGILLACGDMGGNREMMGYYNTSLLKTRSVAETKNTGDGQMMGMWIGADMDDFAAGDLFPFVAVDANGERPTSPDSKSYAAVANLPVFMVDNTGRRLMPEDLPFQACSVPKITATSDGSAWSVWDSAWQEKFPEGYPEGDYLSENSPEQIEIDVKNGVTVRADTIEELAEKMGVDPEIFTEQLDRYHGFCESGKDLDFYKNPLWLTTIDTPPFYASRHVVSITSTRGGLRNDERCRVLDKEGMPIPGLYVAGNTAGSFYGNVYPPNVMGSGIGHGQCFAWLAVKDMLGMEYI</sequence>
<feature type="compositionally biased region" description="Basic and acidic residues" evidence="5">
    <location>
        <begin position="45"/>
        <end position="55"/>
    </location>
</feature>
<dbReference type="InterPro" id="IPR027477">
    <property type="entry name" value="Succ_DH/fumarate_Rdtase_cat_sf"/>
</dbReference>
<evidence type="ECO:0000256" key="4">
    <source>
        <dbReference type="ARBA" id="ARBA00023002"/>
    </source>
</evidence>
<dbReference type="PANTHER" id="PTHR43400:SF10">
    <property type="entry name" value="3-OXOSTEROID 1-DEHYDROGENASE"/>
    <property type="match status" value="1"/>
</dbReference>
<feature type="signal peptide" evidence="6">
    <location>
        <begin position="1"/>
        <end position="30"/>
    </location>
</feature>
<keyword evidence="3" id="KW-0274">FAD</keyword>
<dbReference type="InterPro" id="IPR036188">
    <property type="entry name" value="FAD/NAD-bd_sf"/>
</dbReference>
<evidence type="ECO:0000313" key="8">
    <source>
        <dbReference type="EMBL" id="BDE97676.1"/>
    </source>
</evidence>
<dbReference type="Proteomes" id="UP001320544">
    <property type="component" value="Chromosome"/>
</dbReference>
<gene>
    <name evidence="8" type="ORF">CE91St30_30090</name>
</gene>